<evidence type="ECO:0000313" key="5">
    <source>
        <dbReference type="Proteomes" id="UP001597511"/>
    </source>
</evidence>
<name>A0ABW6A4P7_9BACT</name>
<keyword evidence="1" id="KW-0732">Signal</keyword>
<evidence type="ECO:0000259" key="3">
    <source>
        <dbReference type="Pfam" id="PF22422"/>
    </source>
</evidence>
<evidence type="ECO:0000256" key="1">
    <source>
        <dbReference type="SAM" id="SignalP"/>
    </source>
</evidence>
<organism evidence="4 5">
    <name type="scientific">Terrimonas rubra</name>
    <dbReference type="NCBI Taxonomy" id="1035890"/>
    <lineage>
        <taxon>Bacteria</taxon>
        <taxon>Pseudomonadati</taxon>
        <taxon>Bacteroidota</taxon>
        <taxon>Chitinophagia</taxon>
        <taxon>Chitinophagales</taxon>
        <taxon>Chitinophagaceae</taxon>
        <taxon>Terrimonas</taxon>
    </lineage>
</organism>
<dbReference type="InterPro" id="IPR012341">
    <property type="entry name" value="6hp_glycosidase-like_sf"/>
</dbReference>
<dbReference type="Proteomes" id="UP001597511">
    <property type="component" value="Unassembled WGS sequence"/>
</dbReference>
<dbReference type="GO" id="GO:0016798">
    <property type="term" value="F:hydrolase activity, acting on glycosyl bonds"/>
    <property type="evidence" value="ECO:0007669"/>
    <property type="project" value="UniProtKB-KW"/>
</dbReference>
<dbReference type="EMBL" id="JBHUOZ010000001">
    <property type="protein sequence ID" value="MFD2919561.1"/>
    <property type="molecule type" value="Genomic_DNA"/>
</dbReference>
<dbReference type="Pfam" id="PF21152">
    <property type="entry name" value="YgjK_N"/>
    <property type="match status" value="1"/>
</dbReference>
<dbReference type="RefSeq" id="WP_386096869.1">
    <property type="nucleotide sequence ID" value="NZ_JBHUOZ010000001.1"/>
</dbReference>
<evidence type="ECO:0000313" key="4">
    <source>
        <dbReference type="EMBL" id="MFD2919561.1"/>
    </source>
</evidence>
<dbReference type="InterPro" id="IPR054491">
    <property type="entry name" value="MGH1-like_GH"/>
</dbReference>
<dbReference type="Pfam" id="PF22422">
    <property type="entry name" value="MGH1-like_GH"/>
    <property type="match status" value="1"/>
</dbReference>
<accession>A0ABW6A4P7</accession>
<dbReference type="InterPro" id="IPR001661">
    <property type="entry name" value="Glyco_hydro_37"/>
</dbReference>
<reference evidence="5" key="1">
    <citation type="journal article" date="2019" name="Int. J. Syst. Evol. Microbiol.">
        <title>The Global Catalogue of Microorganisms (GCM) 10K type strain sequencing project: providing services to taxonomists for standard genome sequencing and annotation.</title>
        <authorList>
            <consortium name="The Broad Institute Genomics Platform"/>
            <consortium name="The Broad Institute Genome Sequencing Center for Infectious Disease"/>
            <person name="Wu L."/>
            <person name="Ma J."/>
        </authorList>
    </citation>
    <scope>NUCLEOTIDE SEQUENCE [LARGE SCALE GENOMIC DNA]</scope>
    <source>
        <strain evidence="5">KCTC 23299</strain>
    </source>
</reference>
<comment type="caution">
    <text evidence="4">The sequence shown here is derived from an EMBL/GenBank/DDBJ whole genome shotgun (WGS) entry which is preliminary data.</text>
</comment>
<feature type="chain" id="PRO_5047542200" evidence="1">
    <location>
        <begin position="24"/>
        <end position="650"/>
    </location>
</feature>
<dbReference type="PANTHER" id="PTHR23403:SF1">
    <property type="entry name" value="TREHALASE"/>
    <property type="match status" value="1"/>
</dbReference>
<feature type="domain" description="Mannosylglycerate hydrolase MGH1-like glycoside hydrolase" evidence="3">
    <location>
        <begin position="308"/>
        <end position="639"/>
    </location>
</feature>
<feature type="domain" description="Glucosidase YgjK N-terminal" evidence="2">
    <location>
        <begin position="44"/>
        <end position="164"/>
    </location>
</feature>
<feature type="signal peptide" evidence="1">
    <location>
        <begin position="1"/>
        <end position="23"/>
    </location>
</feature>
<evidence type="ECO:0000259" key="2">
    <source>
        <dbReference type="Pfam" id="PF21152"/>
    </source>
</evidence>
<dbReference type="InterPro" id="IPR008928">
    <property type="entry name" value="6-hairpin_glycosidase_sf"/>
</dbReference>
<dbReference type="Gene3D" id="2.70.98.50">
    <property type="entry name" value="putative glycoside hydrolase family protein from bacillus halodurans"/>
    <property type="match status" value="1"/>
</dbReference>
<sequence>MKKKYCAVVLFFLSHLCSAQRNAFPDVLNLRTEVTDVKKILPSVFSDMGAWYAYALPEKKEHYGAFIGPLLMDMNGRWLANTLAQLNIAENGKEIDLSAASPAIHYYPGLLEQQLQVNELKITLQLIFVSRNEALLQTEIVNTGKQQRTLTVGYSGTTMLSTAKINALQNSIDIHFSDSEHRFIIDYLAGGKSQIQTDNQSYTVSFPAVHIAAGKAVQLLQSQKFYHRSADMQVRKNTLSFLQALNKNKMRWDAYLQQYFAKAGPLNNDKKRLAVKSIITLMTNWRSRSKDILHDGVFPSVNYQGFYGVWSWDSWKQAVALGYFNQQLAQNNIRSMFDYQDEHGMVADCIYTDKKENNWRDTKPPLAAWAVREISRYAKDNSFIKEMYPKLVKYHQWWYKNRDHDKNGLCEYGSTDGTRIAAAWESGMDNAVRFDSAVMMKNNPGAWSLNQESVDLNAYLYAEKLYLAALATSINKIAEAEKWKKEAKELGELINKRFYNTAKGYYYDKLFNTETAIETEGPEGWIPLWAGIANKEQAASVKNIMVNETKFNTKVPLPTLTADHPKFNPRKGYWRGPVWLDQFYFGVEGLKQYGYTSLAKELTDKLLLNGEGILTDTPLFENYHPVTGEGLNAKNFSWSAAHILMLLKSN</sequence>
<keyword evidence="5" id="KW-1185">Reference proteome</keyword>
<dbReference type="InterPro" id="IPR048450">
    <property type="entry name" value="YgjK_N"/>
</dbReference>
<keyword evidence="4" id="KW-0326">Glycosidase</keyword>
<protein>
    <submittedName>
        <fullName evidence="4">Trehalase family glycosidase</fullName>
    </submittedName>
</protein>
<proteinExistence type="predicted"/>
<gene>
    <name evidence="4" type="ORF">ACFS6H_07585</name>
</gene>
<dbReference type="SUPFAM" id="SSF48208">
    <property type="entry name" value="Six-hairpin glycosidases"/>
    <property type="match status" value="1"/>
</dbReference>
<dbReference type="PANTHER" id="PTHR23403">
    <property type="entry name" value="TREHALASE"/>
    <property type="match status" value="1"/>
</dbReference>
<dbReference type="Gene3D" id="1.50.10.10">
    <property type="match status" value="1"/>
</dbReference>
<keyword evidence="4" id="KW-0378">Hydrolase</keyword>